<dbReference type="Proteomes" id="UP001600941">
    <property type="component" value="Unassembled WGS sequence"/>
</dbReference>
<evidence type="ECO:0000313" key="1">
    <source>
        <dbReference type="EMBL" id="GAA6497887.1"/>
    </source>
</evidence>
<organism evidence="1 2">
    <name type="scientific">Blautia parvula</name>
    <dbReference type="NCBI Taxonomy" id="2877527"/>
    <lineage>
        <taxon>Bacteria</taxon>
        <taxon>Bacillati</taxon>
        <taxon>Bacillota</taxon>
        <taxon>Clostridia</taxon>
        <taxon>Lachnospirales</taxon>
        <taxon>Lachnospiraceae</taxon>
        <taxon>Blautia</taxon>
    </lineage>
</organism>
<sequence>MEQNMIRILYYAGISKTTNSDCGRKTCIIHSIILSVFIIFKVEENNLLGGTDSTGFVRAVYAVLLFTEEIMCRSMWPSVWVIEKMCMQAIAGV</sequence>
<reference evidence="1 2" key="1">
    <citation type="submission" date="2024-04" db="EMBL/GenBank/DDBJ databases">
        <title>Defined microbial consortia suppress multidrug-resistant proinflammatory Enterobacteriaceae via ecological control.</title>
        <authorList>
            <person name="Furuichi M."/>
            <person name="Kawaguchi T."/>
            <person name="Pust M."/>
            <person name="Yasuma K."/>
            <person name="Plichta D."/>
            <person name="Hasegawa N."/>
            <person name="Ohya T."/>
            <person name="Bhattarai S."/>
            <person name="Sasajima S."/>
            <person name="Aoto Y."/>
            <person name="Tuganbaev T."/>
            <person name="Yaginuma M."/>
            <person name="Ueda M."/>
            <person name="Okahashi N."/>
            <person name="Amafuji K."/>
            <person name="Kiridooshi Y."/>
            <person name="Sugita K."/>
            <person name="Strazar M."/>
            <person name="Skelly A."/>
            <person name="Suda W."/>
            <person name="Hattori M."/>
            <person name="Nakamoto N."/>
            <person name="Caballero S."/>
            <person name="Norman J."/>
            <person name="Olle B."/>
            <person name="Tanoue T."/>
            <person name="Arita M."/>
            <person name="Bucci V."/>
            <person name="Atarashi K."/>
            <person name="Xavier R."/>
            <person name="Honda K."/>
        </authorList>
    </citation>
    <scope>NUCLEOTIDE SEQUENCE [LARGE SCALE GENOMIC DNA]</scope>
    <source>
        <strain evidence="2">k34-0107-D12</strain>
    </source>
</reference>
<gene>
    <name evidence="1" type="ORF">K340107D12_07030</name>
</gene>
<protein>
    <submittedName>
        <fullName evidence="1">Uncharacterized protein</fullName>
    </submittedName>
</protein>
<dbReference type="EMBL" id="BAABZQ010000001">
    <property type="protein sequence ID" value="GAA6497887.1"/>
    <property type="molecule type" value="Genomic_DNA"/>
</dbReference>
<accession>A0ABQ0BN77</accession>
<name>A0ABQ0BN77_9FIRM</name>
<keyword evidence="2" id="KW-1185">Reference proteome</keyword>
<comment type="caution">
    <text evidence="1">The sequence shown here is derived from an EMBL/GenBank/DDBJ whole genome shotgun (WGS) entry which is preliminary data.</text>
</comment>
<evidence type="ECO:0000313" key="2">
    <source>
        <dbReference type="Proteomes" id="UP001600941"/>
    </source>
</evidence>
<proteinExistence type="predicted"/>